<dbReference type="EMBL" id="JAOYFB010000061">
    <property type="protein sequence ID" value="KAK4045775.1"/>
    <property type="molecule type" value="Genomic_DNA"/>
</dbReference>
<feature type="region of interest" description="Disordered" evidence="1">
    <location>
        <begin position="68"/>
        <end position="93"/>
    </location>
</feature>
<protein>
    <submittedName>
        <fullName evidence="2">Uncharacterized protein</fullName>
    </submittedName>
</protein>
<accession>A0ABR0BB60</accession>
<organism evidence="2 3">
    <name type="scientific">Daphnia magna</name>
    <dbReference type="NCBI Taxonomy" id="35525"/>
    <lineage>
        <taxon>Eukaryota</taxon>
        <taxon>Metazoa</taxon>
        <taxon>Ecdysozoa</taxon>
        <taxon>Arthropoda</taxon>
        <taxon>Crustacea</taxon>
        <taxon>Branchiopoda</taxon>
        <taxon>Diplostraca</taxon>
        <taxon>Cladocera</taxon>
        <taxon>Anomopoda</taxon>
        <taxon>Daphniidae</taxon>
        <taxon>Daphnia</taxon>
    </lineage>
</organism>
<evidence type="ECO:0000313" key="3">
    <source>
        <dbReference type="Proteomes" id="UP001234178"/>
    </source>
</evidence>
<proteinExistence type="predicted"/>
<feature type="compositionally biased region" description="Basic and acidic residues" evidence="1">
    <location>
        <begin position="68"/>
        <end position="79"/>
    </location>
</feature>
<name>A0ABR0BB60_9CRUS</name>
<dbReference type="Proteomes" id="UP001234178">
    <property type="component" value="Unassembled WGS sequence"/>
</dbReference>
<gene>
    <name evidence="2" type="ORF">OUZ56_033739</name>
</gene>
<sequence length="93" mass="10453">MGNGTLASARSILNGNIPSCYLKQYDVVMETKPKKKNNRQILQTHGNVSFVQEFLARVGKELEQFHFHTSRPDRQEGGGEGKNTVYDSFGHGR</sequence>
<reference evidence="2 3" key="1">
    <citation type="journal article" date="2023" name="Nucleic Acids Res.">
        <title>The hologenome of Daphnia magna reveals possible DNA methylation and microbiome-mediated evolution of the host genome.</title>
        <authorList>
            <person name="Chaturvedi A."/>
            <person name="Li X."/>
            <person name="Dhandapani V."/>
            <person name="Marshall H."/>
            <person name="Kissane S."/>
            <person name="Cuenca-Cambronero M."/>
            <person name="Asole G."/>
            <person name="Calvet F."/>
            <person name="Ruiz-Romero M."/>
            <person name="Marangio P."/>
            <person name="Guigo R."/>
            <person name="Rago D."/>
            <person name="Mirbahai L."/>
            <person name="Eastwood N."/>
            <person name="Colbourne J.K."/>
            <person name="Zhou J."/>
            <person name="Mallon E."/>
            <person name="Orsini L."/>
        </authorList>
    </citation>
    <scope>NUCLEOTIDE SEQUENCE [LARGE SCALE GENOMIC DNA]</scope>
    <source>
        <strain evidence="2">LRV0_1</strain>
    </source>
</reference>
<evidence type="ECO:0000256" key="1">
    <source>
        <dbReference type="SAM" id="MobiDB-lite"/>
    </source>
</evidence>
<keyword evidence="3" id="KW-1185">Reference proteome</keyword>
<evidence type="ECO:0000313" key="2">
    <source>
        <dbReference type="EMBL" id="KAK4045775.1"/>
    </source>
</evidence>
<comment type="caution">
    <text evidence="2">The sequence shown here is derived from an EMBL/GenBank/DDBJ whole genome shotgun (WGS) entry which is preliminary data.</text>
</comment>